<accession>A0AAW9FMB3</accession>
<dbReference type="SUPFAM" id="SSF56784">
    <property type="entry name" value="HAD-like"/>
    <property type="match status" value="1"/>
</dbReference>
<evidence type="ECO:0000313" key="1">
    <source>
        <dbReference type="EMBL" id="MDX8305712.1"/>
    </source>
</evidence>
<dbReference type="SFLD" id="SFLDG01129">
    <property type="entry name" value="C1.5:_HAD__Beta-PGM__Phosphata"/>
    <property type="match status" value="1"/>
</dbReference>
<dbReference type="InterPro" id="IPR036412">
    <property type="entry name" value="HAD-like_sf"/>
</dbReference>
<dbReference type="NCBIfam" id="TIGR01509">
    <property type="entry name" value="HAD-SF-IA-v3"/>
    <property type="match status" value="1"/>
</dbReference>
<sequence length="210" mass="23338">MGLINALMVDVDGVLICGRPSDGRPWASTIEDDLGFSVADLQREFFIPHWNEIVIGRRDLADHLKPALAKLAPHLTYDEFVAYWFGNDARLNVELLEELRQQRDFGKRVYLATNQEHVRAEHLIEVLGLGRHCDGIFYSAALGCRKPDPAFFEKAATLSGLPADQLLLIDDTPENIMAAQASGWNAVQWLEGNSLSATLAKLRSGLSQKP</sequence>
<dbReference type="EMBL" id="JAVRAF010000026">
    <property type="protein sequence ID" value="MDX8305712.1"/>
    <property type="molecule type" value="Genomic_DNA"/>
</dbReference>
<dbReference type="Pfam" id="PF00702">
    <property type="entry name" value="Hydrolase"/>
    <property type="match status" value="1"/>
</dbReference>
<dbReference type="PANTHER" id="PTHR43611">
    <property type="entry name" value="ALPHA-D-GLUCOSE 1-PHOSPHATE PHOSPHATASE"/>
    <property type="match status" value="1"/>
</dbReference>
<dbReference type="RefSeq" id="WP_320203786.1">
    <property type="nucleotide sequence ID" value="NZ_CP192783.1"/>
</dbReference>
<dbReference type="GO" id="GO:0016787">
    <property type="term" value="F:hydrolase activity"/>
    <property type="evidence" value="ECO:0007669"/>
    <property type="project" value="UniProtKB-KW"/>
</dbReference>
<protein>
    <submittedName>
        <fullName evidence="1">HAD-IA family hydrolase</fullName>
    </submittedName>
</protein>
<reference evidence="1" key="1">
    <citation type="journal article" date="2023" name="Phytobiomes J">
        <title>Deciphering the key players within the bacterial microbiota associated with aerial crown gall tumors on rhododendron: Insights into the gallobiome.</title>
        <authorList>
            <person name="Kuzmanovic N."/>
            <person name="Nesme J."/>
            <person name="Wolf J."/>
            <person name="Neumann-Schaal M."/>
            <person name="Petersen J."/>
            <person name="Fernandez-Gnecco G."/>
            <person name="Sproeer C."/>
            <person name="Bunk B."/>
            <person name="Overmann J."/>
            <person name="Sorensen S.J."/>
            <person name="Idczak E."/>
            <person name="Smalla K."/>
        </authorList>
    </citation>
    <scope>NUCLEOTIDE SEQUENCE</scope>
    <source>
        <strain evidence="1">Rho-11.1</strain>
    </source>
</reference>
<keyword evidence="1" id="KW-0378">Hydrolase</keyword>
<dbReference type="Gene3D" id="3.40.50.1000">
    <property type="entry name" value="HAD superfamily/HAD-like"/>
    <property type="match status" value="1"/>
</dbReference>
<dbReference type="InterPro" id="IPR006439">
    <property type="entry name" value="HAD-SF_hydro_IA"/>
</dbReference>
<dbReference type="AlphaFoldDB" id="A0AAW9FMB3"/>
<dbReference type="InterPro" id="IPR023214">
    <property type="entry name" value="HAD_sf"/>
</dbReference>
<gene>
    <name evidence="1" type="ORF">RMR22_26125</name>
</gene>
<organism evidence="1">
    <name type="scientific">Agrobacterium rosae</name>
    <dbReference type="NCBI Taxonomy" id="1972867"/>
    <lineage>
        <taxon>Bacteria</taxon>
        <taxon>Pseudomonadati</taxon>
        <taxon>Pseudomonadota</taxon>
        <taxon>Alphaproteobacteria</taxon>
        <taxon>Hyphomicrobiales</taxon>
        <taxon>Rhizobiaceae</taxon>
        <taxon>Rhizobium/Agrobacterium group</taxon>
        <taxon>Agrobacterium</taxon>
    </lineage>
</organism>
<name>A0AAW9FMB3_9HYPH</name>
<comment type="caution">
    <text evidence="1">The sequence shown here is derived from an EMBL/GenBank/DDBJ whole genome shotgun (WGS) entry which is preliminary data.</text>
</comment>
<proteinExistence type="predicted"/>
<dbReference type="SFLD" id="SFLDS00003">
    <property type="entry name" value="Haloacid_Dehalogenase"/>
    <property type="match status" value="1"/>
</dbReference>
<dbReference type="PANTHER" id="PTHR43611:SF3">
    <property type="entry name" value="FLAVIN MONONUCLEOTIDE HYDROLASE 1, CHLOROPLATIC"/>
    <property type="match status" value="1"/>
</dbReference>